<name>A0ABM1YDQ4_AEDAL</name>
<evidence type="ECO:0000256" key="4">
    <source>
        <dbReference type="ARBA" id="ARBA00022729"/>
    </source>
</evidence>
<dbReference type="Proteomes" id="UP000069940">
    <property type="component" value="Unassembled WGS sequence"/>
</dbReference>
<dbReference type="PANTHER" id="PTHR10334">
    <property type="entry name" value="CYSTEINE-RICH SECRETORY PROTEIN-RELATED"/>
    <property type="match status" value="1"/>
</dbReference>
<dbReference type="PIRSF" id="PIRSF038921">
    <property type="entry name" value="P14a"/>
    <property type="match status" value="1"/>
</dbReference>
<keyword evidence="4 5" id="KW-0732">Signal</keyword>
<evidence type="ECO:0000313" key="7">
    <source>
        <dbReference type="EnsemblMetazoa" id="AALFPA23_008203.P11048"/>
    </source>
</evidence>
<dbReference type="PROSITE" id="PS51257">
    <property type="entry name" value="PROKAR_LIPOPROTEIN"/>
    <property type="match status" value="1"/>
</dbReference>
<proteinExistence type="inferred from homology"/>
<feature type="chain" id="PRO_5045199361" description="SCP domain-containing protein" evidence="5">
    <location>
        <begin position="29"/>
        <end position="267"/>
    </location>
</feature>
<dbReference type="CDD" id="cd05380">
    <property type="entry name" value="CAP_euk"/>
    <property type="match status" value="1"/>
</dbReference>
<dbReference type="InterPro" id="IPR034763">
    <property type="entry name" value="P14a_insect"/>
</dbReference>
<keyword evidence="8" id="KW-1185">Reference proteome</keyword>
<comment type="subcellular location">
    <subcellularLocation>
        <location evidence="1">Secreted</location>
    </subcellularLocation>
</comment>
<dbReference type="InterPro" id="IPR014044">
    <property type="entry name" value="CAP_dom"/>
</dbReference>
<reference evidence="7" key="2">
    <citation type="submission" date="2025-05" db="UniProtKB">
        <authorList>
            <consortium name="EnsemblMetazoa"/>
        </authorList>
    </citation>
    <scope>IDENTIFICATION</scope>
    <source>
        <strain evidence="7">Foshan</strain>
    </source>
</reference>
<dbReference type="SUPFAM" id="SSF55797">
    <property type="entry name" value="PR-1-like"/>
    <property type="match status" value="1"/>
</dbReference>
<accession>A0ABM1YDQ4</accession>
<evidence type="ECO:0000313" key="8">
    <source>
        <dbReference type="Proteomes" id="UP000069940"/>
    </source>
</evidence>
<keyword evidence="3" id="KW-0964">Secreted</keyword>
<dbReference type="InterPro" id="IPR035940">
    <property type="entry name" value="CAP_sf"/>
</dbReference>
<feature type="domain" description="SCP" evidence="6">
    <location>
        <begin position="69"/>
        <end position="231"/>
    </location>
</feature>
<evidence type="ECO:0000256" key="2">
    <source>
        <dbReference type="ARBA" id="ARBA00009923"/>
    </source>
</evidence>
<evidence type="ECO:0000256" key="3">
    <source>
        <dbReference type="ARBA" id="ARBA00022525"/>
    </source>
</evidence>
<feature type="signal peptide" evidence="5">
    <location>
        <begin position="1"/>
        <end position="28"/>
    </location>
</feature>
<organism evidence="7 8">
    <name type="scientific">Aedes albopictus</name>
    <name type="common">Asian tiger mosquito</name>
    <name type="synonym">Stegomyia albopicta</name>
    <dbReference type="NCBI Taxonomy" id="7160"/>
    <lineage>
        <taxon>Eukaryota</taxon>
        <taxon>Metazoa</taxon>
        <taxon>Ecdysozoa</taxon>
        <taxon>Arthropoda</taxon>
        <taxon>Hexapoda</taxon>
        <taxon>Insecta</taxon>
        <taxon>Pterygota</taxon>
        <taxon>Neoptera</taxon>
        <taxon>Endopterygota</taxon>
        <taxon>Diptera</taxon>
        <taxon>Nematocera</taxon>
        <taxon>Culicoidea</taxon>
        <taxon>Culicidae</taxon>
        <taxon>Culicinae</taxon>
        <taxon>Aedini</taxon>
        <taxon>Aedes</taxon>
        <taxon>Stegomyia</taxon>
    </lineage>
</organism>
<dbReference type="SMART" id="SM00198">
    <property type="entry name" value="SCP"/>
    <property type="match status" value="1"/>
</dbReference>
<dbReference type="GeneID" id="109407076"/>
<evidence type="ECO:0000256" key="5">
    <source>
        <dbReference type="SAM" id="SignalP"/>
    </source>
</evidence>
<dbReference type="Pfam" id="PF00188">
    <property type="entry name" value="CAP"/>
    <property type="match status" value="1"/>
</dbReference>
<dbReference type="InterPro" id="IPR001283">
    <property type="entry name" value="CRISP-related"/>
</dbReference>
<protein>
    <recommendedName>
        <fullName evidence="6">SCP domain-containing protein</fullName>
    </recommendedName>
</protein>
<evidence type="ECO:0000256" key="1">
    <source>
        <dbReference type="ARBA" id="ARBA00004613"/>
    </source>
</evidence>
<dbReference type="RefSeq" id="XP_029722970.1">
    <property type="nucleotide sequence ID" value="XM_029867110.2"/>
</dbReference>
<dbReference type="Gene3D" id="3.40.33.10">
    <property type="entry name" value="CAP"/>
    <property type="match status" value="1"/>
</dbReference>
<dbReference type="EnsemblMetazoa" id="AALFPA23_008203.R11048">
    <property type="protein sequence ID" value="AALFPA23_008203.P11048"/>
    <property type="gene ID" value="AALFPA23_008203"/>
</dbReference>
<evidence type="ECO:0000259" key="6">
    <source>
        <dbReference type="SMART" id="SM00198"/>
    </source>
</evidence>
<sequence length="267" mass="30018">MEISVSRKCAGLMLSLMVVSCLLGLVASQTDYCDPLLCKTDHLHIGCNATDDFGPACPSNTEVIPMDDKLRDMILDLHNSLRSELANGKMEGFASAERMAVLVWNDELAKLAEYNTRTCLYSHDDCRATEQYRHAGQNIARKSKPNNITVEVTRAIQDLTNKWWQEYVDTNQTVVDSYRKVGEGVHIGHFSLMANDRITRMGCAATKYWNPENKRNYVYYVCNYSFTNVLGKPIYKKGKPCAKCEGKCSTKYPGLCEGIADAIDKEI</sequence>
<comment type="similarity">
    <text evidence="2">Belongs to the CRISP family.</text>
</comment>
<reference evidence="8" key="1">
    <citation type="journal article" date="2015" name="Proc. Natl. Acad. Sci. U.S.A.">
        <title>Genome sequence of the Asian Tiger mosquito, Aedes albopictus, reveals insights into its biology, genetics, and evolution.</title>
        <authorList>
            <person name="Chen X.G."/>
            <person name="Jiang X."/>
            <person name="Gu J."/>
            <person name="Xu M."/>
            <person name="Wu Y."/>
            <person name="Deng Y."/>
            <person name="Zhang C."/>
            <person name="Bonizzoni M."/>
            <person name="Dermauw W."/>
            <person name="Vontas J."/>
            <person name="Armbruster P."/>
            <person name="Huang X."/>
            <person name="Yang Y."/>
            <person name="Zhang H."/>
            <person name="He W."/>
            <person name="Peng H."/>
            <person name="Liu Y."/>
            <person name="Wu K."/>
            <person name="Chen J."/>
            <person name="Lirakis M."/>
            <person name="Topalis P."/>
            <person name="Van Leeuwen T."/>
            <person name="Hall A.B."/>
            <person name="Jiang X."/>
            <person name="Thorpe C."/>
            <person name="Mueller R.L."/>
            <person name="Sun C."/>
            <person name="Waterhouse R.M."/>
            <person name="Yan G."/>
            <person name="Tu Z.J."/>
            <person name="Fang X."/>
            <person name="James A.A."/>
        </authorList>
    </citation>
    <scope>NUCLEOTIDE SEQUENCE [LARGE SCALE GENOMIC DNA]</scope>
    <source>
        <strain evidence="8">Foshan</strain>
    </source>
</reference>